<dbReference type="SMART" id="SM00220">
    <property type="entry name" value="S_TKc"/>
    <property type="match status" value="1"/>
</dbReference>
<evidence type="ECO:0000256" key="4">
    <source>
        <dbReference type="RuleBase" id="RU000304"/>
    </source>
</evidence>
<dbReference type="GO" id="GO:0004674">
    <property type="term" value="F:protein serine/threonine kinase activity"/>
    <property type="evidence" value="ECO:0007669"/>
    <property type="project" value="UniProtKB-KW"/>
</dbReference>
<dbReference type="WBParaSite" id="PTRK_0000437200.1">
    <property type="protein sequence ID" value="PTRK_0000437200.1"/>
    <property type="gene ID" value="PTRK_0000437200"/>
</dbReference>
<dbReference type="GO" id="GO:0034727">
    <property type="term" value="P:piecemeal microautophagy of the nucleus"/>
    <property type="evidence" value="ECO:0007669"/>
    <property type="project" value="TreeGrafter"/>
</dbReference>
<accession>A0A0N4ZAD9</accession>
<dbReference type="GO" id="GO:0005776">
    <property type="term" value="C:autophagosome"/>
    <property type="evidence" value="ECO:0007669"/>
    <property type="project" value="TreeGrafter"/>
</dbReference>
<dbReference type="InterPro" id="IPR045269">
    <property type="entry name" value="Atg1-like"/>
</dbReference>
<dbReference type="InterPro" id="IPR008271">
    <property type="entry name" value="Ser/Thr_kinase_AS"/>
</dbReference>
<dbReference type="GO" id="GO:0005829">
    <property type="term" value="C:cytosol"/>
    <property type="evidence" value="ECO:0007669"/>
    <property type="project" value="TreeGrafter"/>
</dbReference>
<dbReference type="GO" id="GO:0042594">
    <property type="term" value="P:response to starvation"/>
    <property type="evidence" value="ECO:0007669"/>
    <property type="project" value="TreeGrafter"/>
</dbReference>
<keyword evidence="1 3" id="KW-0547">Nucleotide-binding</keyword>
<feature type="domain" description="Protein kinase" evidence="6">
    <location>
        <begin position="102"/>
        <end position="375"/>
    </location>
</feature>
<dbReference type="AlphaFoldDB" id="A0A0N4ZAD9"/>
<dbReference type="GO" id="GO:0061709">
    <property type="term" value="P:reticulophagy"/>
    <property type="evidence" value="ECO:0007669"/>
    <property type="project" value="TreeGrafter"/>
</dbReference>
<dbReference type="InterPro" id="IPR000719">
    <property type="entry name" value="Prot_kinase_dom"/>
</dbReference>
<organism evidence="7 8">
    <name type="scientific">Parastrongyloides trichosuri</name>
    <name type="common">Possum-specific nematode worm</name>
    <dbReference type="NCBI Taxonomy" id="131310"/>
    <lineage>
        <taxon>Eukaryota</taxon>
        <taxon>Metazoa</taxon>
        <taxon>Ecdysozoa</taxon>
        <taxon>Nematoda</taxon>
        <taxon>Chromadorea</taxon>
        <taxon>Rhabditida</taxon>
        <taxon>Tylenchina</taxon>
        <taxon>Panagrolaimomorpha</taxon>
        <taxon>Strongyloidoidea</taxon>
        <taxon>Strongyloididae</taxon>
        <taxon>Parastrongyloides</taxon>
    </lineage>
</organism>
<keyword evidence="4" id="KW-0808">Transferase</keyword>
<keyword evidence="2 3" id="KW-0067">ATP-binding</keyword>
<evidence type="ECO:0000313" key="7">
    <source>
        <dbReference type="Proteomes" id="UP000038045"/>
    </source>
</evidence>
<feature type="region of interest" description="Disordered" evidence="5">
    <location>
        <begin position="21"/>
        <end position="53"/>
    </location>
</feature>
<dbReference type="CDD" id="cd14014">
    <property type="entry name" value="STKc_PknB_like"/>
    <property type="match status" value="1"/>
</dbReference>
<dbReference type="PANTHER" id="PTHR24348:SF45">
    <property type="entry name" value="PROTEIN KINASE DOMAIN-CONTAINING PROTEIN"/>
    <property type="match status" value="1"/>
</dbReference>
<evidence type="ECO:0000313" key="8">
    <source>
        <dbReference type="WBParaSite" id="PTRK_0000437200.1"/>
    </source>
</evidence>
<dbReference type="GO" id="GO:0000422">
    <property type="term" value="P:autophagy of mitochondrion"/>
    <property type="evidence" value="ECO:0007669"/>
    <property type="project" value="TreeGrafter"/>
</dbReference>
<dbReference type="PROSITE" id="PS00107">
    <property type="entry name" value="PROTEIN_KINASE_ATP"/>
    <property type="match status" value="1"/>
</dbReference>
<sequence>MLLENVMYEERNLHNQKDFVNDDKSQFSSSTTLPNINSISSETHECSTEHVKNNSAPIKNEEYLSLAKTMSIQDRRKSYTDEINIFTNQIIFLKNNTYSYKQSISNCLGQGSYGRVFKGTTANNVGVAVKEMLSVFVKENEMQVMKLVSSDFLVKLLDICQDNISFNTYLIMELCDTDLMQFLKMNNVLYNDNLRVVIDNVVRGYFALYQNKIVHRDLKPQNILIMLDKNVCNNVINQSNVILSAKITDFGISRVLENDDDGESMQLSNVAGTLHYMAPEVGVNLLHVSNYNYPVDIWSMGCVFYECLMGKIPFDEKEICRLFLYAAGKNYDAYEKPSFEHNNGKEYHEIIDGMLEIDDRKRTKPKELLKYIETL</sequence>
<evidence type="ECO:0000256" key="2">
    <source>
        <dbReference type="ARBA" id="ARBA00022840"/>
    </source>
</evidence>
<dbReference type="SUPFAM" id="SSF56112">
    <property type="entry name" value="Protein kinase-like (PK-like)"/>
    <property type="match status" value="1"/>
</dbReference>
<evidence type="ECO:0000259" key="6">
    <source>
        <dbReference type="PROSITE" id="PS50011"/>
    </source>
</evidence>
<name>A0A0N4ZAD9_PARTI</name>
<feature type="compositionally biased region" description="Basic and acidic residues" evidence="5">
    <location>
        <begin position="42"/>
        <end position="52"/>
    </location>
</feature>
<dbReference type="InterPro" id="IPR017441">
    <property type="entry name" value="Protein_kinase_ATP_BS"/>
</dbReference>
<keyword evidence="4" id="KW-0418">Kinase</keyword>
<dbReference type="GO" id="GO:0000045">
    <property type="term" value="P:autophagosome assembly"/>
    <property type="evidence" value="ECO:0007669"/>
    <property type="project" value="TreeGrafter"/>
</dbReference>
<dbReference type="Gene3D" id="1.10.510.10">
    <property type="entry name" value="Transferase(Phosphotransferase) domain 1"/>
    <property type="match status" value="1"/>
</dbReference>
<evidence type="ECO:0000256" key="5">
    <source>
        <dbReference type="SAM" id="MobiDB-lite"/>
    </source>
</evidence>
<dbReference type="GO" id="GO:0005524">
    <property type="term" value="F:ATP binding"/>
    <property type="evidence" value="ECO:0007669"/>
    <property type="project" value="UniProtKB-UniRule"/>
</dbReference>
<proteinExistence type="inferred from homology"/>
<dbReference type="STRING" id="131310.A0A0N4ZAD9"/>
<dbReference type="PANTHER" id="PTHR24348">
    <property type="entry name" value="SERINE/THREONINE-PROTEIN KINASE UNC-51-RELATED"/>
    <property type="match status" value="1"/>
</dbReference>
<protein>
    <submittedName>
        <fullName evidence="8">Protein kinase domain-containing protein</fullName>
    </submittedName>
</protein>
<dbReference type="PROSITE" id="PS50011">
    <property type="entry name" value="PROTEIN_KINASE_DOM"/>
    <property type="match status" value="1"/>
</dbReference>
<dbReference type="InterPro" id="IPR011009">
    <property type="entry name" value="Kinase-like_dom_sf"/>
</dbReference>
<dbReference type="Proteomes" id="UP000038045">
    <property type="component" value="Unplaced"/>
</dbReference>
<dbReference type="Pfam" id="PF00069">
    <property type="entry name" value="Pkinase"/>
    <property type="match status" value="1"/>
</dbReference>
<feature type="compositionally biased region" description="Polar residues" evidence="5">
    <location>
        <begin position="26"/>
        <end position="41"/>
    </location>
</feature>
<dbReference type="GO" id="GO:0034045">
    <property type="term" value="C:phagophore assembly site membrane"/>
    <property type="evidence" value="ECO:0007669"/>
    <property type="project" value="TreeGrafter"/>
</dbReference>
<evidence type="ECO:0000256" key="3">
    <source>
        <dbReference type="PROSITE-ProRule" id="PRU10141"/>
    </source>
</evidence>
<reference evidence="8" key="1">
    <citation type="submission" date="2017-02" db="UniProtKB">
        <authorList>
            <consortium name="WormBaseParasite"/>
        </authorList>
    </citation>
    <scope>IDENTIFICATION</scope>
</reference>
<feature type="binding site" evidence="3">
    <location>
        <position position="130"/>
    </location>
    <ligand>
        <name>ATP</name>
        <dbReference type="ChEBI" id="CHEBI:30616"/>
    </ligand>
</feature>
<keyword evidence="7" id="KW-1185">Reference proteome</keyword>
<comment type="similarity">
    <text evidence="4">Belongs to the protein kinase superfamily.</text>
</comment>
<dbReference type="GO" id="GO:0010508">
    <property type="term" value="P:positive regulation of autophagy"/>
    <property type="evidence" value="ECO:0007669"/>
    <property type="project" value="TreeGrafter"/>
</dbReference>
<evidence type="ECO:0000256" key="1">
    <source>
        <dbReference type="ARBA" id="ARBA00022741"/>
    </source>
</evidence>
<dbReference type="GO" id="GO:0048675">
    <property type="term" value="P:axon extension"/>
    <property type="evidence" value="ECO:0007669"/>
    <property type="project" value="TreeGrafter"/>
</dbReference>
<keyword evidence="4" id="KW-0723">Serine/threonine-protein kinase</keyword>
<dbReference type="PROSITE" id="PS00108">
    <property type="entry name" value="PROTEIN_KINASE_ST"/>
    <property type="match status" value="1"/>
</dbReference>